<reference evidence="1" key="1">
    <citation type="submission" date="2019-04" db="EMBL/GenBank/DDBJ databases">
        <title>Microbes associate with the intestines of laboratory mice.</title>
        <authorList>
            <person name="Navarre W."/>
            <person name="Wong E."/>
            <person name="Huang K."/>
            <person name="Tropini C."/>
            <person name="Ng K."/>
            <person name="Yu B."/>
        </authorList>
    </citation>
    <scope>NUCLEOTIDE SEQUENCE</scope>
    <source>
        <strain evidence="1">NM09_H32</strain>
    </source>
</reference>
<accession>A0AC61R6V8</accession>
<protein>
    <submittedName>
        <fullName evidence="1">Uncharacterized protein</fullName>
    </submittedName>
</protein>
<name>A0AC61R6V8_9FIRM</name>
<organism evidence="1 2">
    <name type="scientific">Dubosiella muris</name>
    <dbReference type="NCBI Taxonomy" id="3038133"/>
    <lineage>
        <taxon>Bacteria</taxon>
        <taxon>Bacillati</taxon>
        <taxon>Bacillota</taxon>
        <taxon>Erysipelotrichia</taxon>
        <taxon>Erysipelotrichales</taxon>
        <taxon>Erysipelotrichaceae</taxon>
        <taxon>Dubosiella</taxon>
    </lineage>
</organism>
<evidence type="ECO:0000313" key="1">
    <source>
        <dbReference type="EMBL" id="TGY65878.1"/>
    </source>
</evidence>
<comment type="caution">
    <text evidence="1">The sequence shown here is derived from an EMBL/GenBank/DDBJ whole genome shotgun (WGS) entry which is preliminary data.</text>
</comment>
<gene>
    <name evidence="1" type="ORF">E5336_06915</name>
</gene>
<proteinExistence type="predicted"/>
<dbReference type="EMBL" id="SRYG01000012">
    <property type="protein sequence ID" value="TGY65878.1"/>
    <property type="molecule type" value="Genomic_DNA"/>
</dbReference>
<evidence type="ECO:0000313" key="2">
    <source>
        <dbReference type="Proteomes" id="UP000308836"/>
    </source>
</evidence>
<dbReference type="Proteomes" id="UP000308836">
    <property type="component" value="Unassembled WGS sequence"/>
</dbReference>
<sequence length="185" mass="21110">METQNNEQNLQAERNDPINPQYFVIGIVCYTQYQRLLRMHDDIFQKVSILIAFMSALLIVVVNDMHWKKMLEVWDFSSSQAILHTCVYQICSITSLVGMLIATFITLRLSTSNRDKELDSSKFTTEAVMGMNANALARKMILDLEQVVVSLKAMLESKQKSYNRAVAILTVSTVLYVAKVIIEHI</sequence>
<keyword evidence="2" id="KW-1185">Reference proteome</keyword>